<dbReference type="InterPro" id="IPR043502">
    <property type="entry name" value="DNA/RNA_pol_sf"/>
</dbReference>
<dbReference type="GO" id="GO:0008270">
    <property type="term" value="F:zinc ion binding"/>
    <property type="evidence" value="ECO:0007669"/>
    <property type="project" value="UniProtKB-KW"/>
</dbReference>
<dbReference type="EnsemblMetazoa" id="LLOJ006445-RA">
    <property type="protein sequence ID" value="LLOJ006445-PA"/>
    <property type="gene ID" value="LLOJ006445"/>
</dbReference>
<keyword evidence="8" id="KW-1185">Reference proteome</keyword>
<dbReference type="CDD" id="cd09274">
    <property type="entry name" value="RNase_HI_RT_Ty3"/>
    <property type="match status" value="1"/>
</dbReference>
<dbReference type="PANTHER" id="PTHR37984">
    <property type="entry name" value="PROTEIN CBG26694"/>
    <property type="match status" value="1"/>
</dbReference>
<evidence type="ECO:0000256" key="3">
    <source>
        <dbReference type="ARBA" id="ARBA00023268"/>
    </source>
</evidence>
<keyword evidence="1" id="KW-0645">Protease</keyword>
<keyword evidence="3" id="KW-0511">Multifunctional enzyme</keyword>
<keyword evidence="4" id="KW-0862">Zinc</keyword>
<evidence type="ECO:0000313" key="8">
    <source>
        <dbReference type="Proteomes" id="UP000092461"/>
    </source>
</evidence>
<reference evidence="7" key="1">
    <citation type="submission" date="2020-05" db="UniProtKB">
        <authorList>
            <consortium name="EnsemblMetazoa"/>
        </authorList>
    </citation>
    <scope>IDENTIFICATION</scope>
    <source>
        <strain evidence="7">Jacobina</strain>
    </source>
</reference>
<dbReference type="InterPro" id="IPR001878">
    <property type="entry name" value="Znf_CCHC"/>
</dbReference>
<dbReference type="SMART" id="SM00343">
    <property type="entry name" value="ZnF_C2HC"/>
    <property type="match status" value="2"/>
</dbReference>
<keyword evidence="4" id="KW-0863">Zinc-finger</keyword>
<keyword evidence="2" id="KW-0238">DNA-binding</keyword>
<feature type="domain" description="CCHC-type" evidence="6">
    <location>
        <begin position="240"/>
        <end position="254"/>
    </location>
</feature>
<dbReference type="GO" id="GO:0006508">
    <property type="term" value="P:proteolysis"/>
    <property type="evidence" value="ECO:0007669"/>
    <property type="project" value="UniProtKB-KW"/>
</dbReference>
<dbReference type="GO" id="GO:0003677">
    <property type="term" value="F:DNA binding"/>
    <property type="evidence" value="ECO:0007669"/>
    <property type="project" value="UniProtKB-KW"/>
</dbReference>
<feature type="compositionally biased region" description="Basic and acidic residues" evidence="5">
    <location>
        <begin position="198"/>
        <end position="216"/>
    </location>
</feature>
<evidence type="ECO:0000256" key="5">
    <source>
        <dbReference type="SAM" id="MobiDB-lite"/>
    </source>
</evidence>
<dbReference type="InterPro" id="IPR041577">
    <property type="entry name" value="RT_RNaseH_2"/>
</dbReference>
<feature type="region of interest" description="Disordered" evidence="5">
    <location>
        <begin position="196"/>
        <end position="216"/>
    </location>
</feature>
<proteinExistence type="predicted"/>
<sequence>MSSQDEADEYQEAQERTRQRPTSTRTRDAAPILPTNLKEFPGQKGKWRRWMCKTNAAFSIHGITDENTKKQWILFYLNLDSFDQLCNIITPREPDDLSYSELIRIMEDYYDPQPLEIVENMNFRRRIQKAGESIDDYMAALRSLTKYCNVGCDKCDNLNKTIRNQFVFGLMDKDIQKRLLEKKDLSLERALEIAKSMESSDKGKEEMTQKTPKEETLSVEANEVNKVQQASSKEGKRDLRCYRCGASNHLAKACLHANTTCNNCGKNGHLQRVCRQKKDEKGAAKVQRVNELEEIMQIEEIVEPKVFIDVRFCEDDHVLGNVKFEVDSGSGISIAGLKYKDEFFPKEKIIPTKKQFLHYGGGKLAVVGFIRVSPVVGDRVLRNVNLYFTEDRLRPPLFGREWIKRAKWVDWNKVLLEVNQTEEHVSRVEKGELVEELKREFRNVFQNTTGKIEGIQAELKLQDNASPVFLRHRDIPLSKRKAVEEEIERLVGDGVLVKVNQSREKCEKAFLKMQKEMQSEEFLAHYDPKTELVLAVDASPVGVGAVLSHRYPDGTERPIQYASQTLSKTQKGYAQFHQYVYGRHFTLITDNQALTKIFSPEKGIPAYTAMRMQHYAIFLKAFDYDIEFRKSTANANADGLSRLPIMGGLRYEMDEPEAVQIHLLETIPITAEQIRIETERTQEVKKLMQGLREGKVVPRGLLD</sequence>
<keyword evidence="1" id="KW-0378">Hydrolase</keyword>
<evidence type="ECO:0000256" key="4">
    <source>
        <dbReference type="PROSITE-ProRule" id="PRU00047"/>
    </source>
</evidence>
<evidence type="ECO:0000259" key="6">
    <source>
        <dbReference type="PROSITE" id="PS50158"/>
    </source>
</evidence>
<dbReference type="AlphaFoldDB" id="A0A1B0CNX3"/>
<evidence type="ECO:0000256" key="2">
    <source>
        <dbReference type="ARBA" id="ARBA00023125"/>
    </source>
</evidence>
<dbReference type="GO" id="GO:0071897">
    <property type="term" value="P:DNA biosynthetic process"/>
    <property type="evidence" value="ECO:0007669"/>
    <property type="project" value="UniProtKB-ARBA"/>
</dbReference>
<protein>
    <recommendedName>
        <fullName evidence="6">CCHC-type domain-containing protein</fullName>
    </recommendedName>
</protein>
<name>A0A1B0CNX3_LUTLO</name>
<dbReference type="PROSITE" id="PS50158">
    <property type="entry name" value="ZF_CCHC"/>
    <property type="match status" value="2"/>
</dbReference>
<dbReference type="VEuPathDB" id="VectorBase:LLONM1_002323"/>
<dbReference type="Proteomes" id="UP000092461">
    <property type="component" value="Unassembled WGS sequence"/>
</dbReference>
<evidence type="ECO:0000313" key="7">
    <source>
        <dbReference type="EnsemblMetazoa" id="LLOJ006445-PA"/>
    </source>
</evidence>
<dbReference type="PANTHER" id="PTHR37984:SF5">
    <property type="entry name" value="PROTEIN NYNRIN-LIKE"/>
    <property type="match status" value="1"/>
</dbReference>
<dbReference type="InterPro" id="IPR050951">
    <property type="entry name" value="Retrovirus_Pol_polyprotein"/>
</dbReference>
<dbReference type="InterPro" id="IPR036875">
    <property type="entry name" value="Znf_CCHC_sf"/>
</dbReference>
<keyword evidence="4" id="KW-0479">Metal-binding</keyword>
<dbReference type="VEuPathDB" id="VectorBase:LLOJ006445"/>
<organism evidence="7 8">
    <name type="scientific">Lutzomyia longipalpis</name>
    <name type="common">Sand fly</name>
    <dbReference type="NCBI Taxonomy" id="7200"/>
    <lineage>
        <taxon>Eukaryota</taxon>
        <taxon>Metazoa</taxon>
        <taxon>Ecdysozoa</taxon>
        <taxon>Arthropoda</taxon>
        <taxon>Hexapoda</taxon>
        <taxon>Insecta</taxon>
        <taxon>Pterygota</taxon>
        <taxon>Neoptera</taxon>
        <taxon>Endopterygota</taxon>
        <taxon>Diptera</taxon>
        <taxon>Nematocera</taxon>
        <taxon>Psychodoidea</taxon>
        <taxon>Psychodidae</taxon>
        <taxon>Lutzomyia</taxon>
        <taxon>Lutzomyia</taxon>
    </lineage>
</organism>
<dbReference type="Gene3D" id="4.10.60.10">
    <property type="entry name" value="Zinc finger, CCHC-type"/>
    <property type="match status" value="1"/>
</dbReference>
<dbReference type="Pfam" id="PF17919">
    <property type="entry name" value="RT_RNaseH_2"/>
    <property type="match status" value="1"/>
</dbReference>
<accession>A0A1B0CNX3</accession>
<dbReference type="SUPFAM" id="SSF57756">
    <property type="entry name" value="Retrovirus zinc finger-like domains"/>
    <property type="match status" value="1"/>
</dbReference>
<feature type="domain" description="CCHC-type" evidence="6">
    <location>
        <begin position="261"/>
        <end position="276"/>
    </location>
</feature>
<dbReference type="GO" id="GO:0008233">
    <property type="term" value="F:peptidase activity"/>
    <property type="evidence" value="ECO:0007669"/>
    <property type="project" value="UniProtKB-KW"/>
</dbReference>
<evidence type="ECO:0000256" key="1">
    <source>
        <dbReference type="ARBA" id="ARBA00022670"/>
    </source>
</evidence>
<feature type="region of interest" description="Disordered" evidence="5">
    <location>
        <begin position="1"/>
        <end position="35"/>
    </location>
</feature>
<dbReference type="SUPFAM" id="SSF56672">
    <property type="entry name" value="DNA/RNA polymerases"/>
    <property type="match status" value="1"/>
</dbReference>
<dbReference type="EMBL" id="AJWK01021064">
    <property type="status" value="NOT_ANNOTATED_CDS"/>
    <property type="molecule type" value="Genomic_DNA"/>
</dbReference>
<feature type="compositionally biased region" description="Acidic residues" evidence="5">
    <location>
        <begin position="1"/>
        <end position="12"/>
    </location>
</feature>